<feature type="transmembrane region" description="Helical" evidence="9">
    <location>
        <begin position="180"/>
        <end position="199"/>
    </location>
</feature>
<feature type="transmembrane region" description="Helical" evidence="9">
    <location>
        <begin position="367"/>
        <end position="386"/>
    </location>
</feature>
<dbReference type="Gene3D" id="1.10.287.130">
    <property type="match status" value="1"/>
</dbReference>
<dbReference type="EC" id="2.7.13.3" evidence="2"/>
<dbReference type="RefSeq" id="WP_212948230.1">
    <property type="nucleotide sequence ID" value="NZ_BORW01000003.1"/>
</dbReference>
<feature type="domain" description="Histidine kinase" evidence="10">
    <location>
        <begin position="425"/>
        <end position="629"/>
    </location>
</feature>
<feature type="transmembrane region" description="Helical" evidence="9">
    <location>
        <begin position="206"/>
        <end position="228"/>
    </location>
</feature>
<evidence type="ECO:0000256" key="7">
    <source>
        <dbReference type="ARBA" id="ARBA00022840"/>
    </source>
</evidence>
<dbReference type="InterPro" id="IPR003594">
    <property type="entry name" value="HATPase_dom"/>
</dbReference>
<dbReference type="PANTHER" id="PTHR43065:SF46">
    <property type="entry name" value="C4-DICARBOXYLATE TRANSPORT SENSOR PROTEIN DCTB"/>
    <property type="match status" value="1"/>
</dbReference>
<dbReference type="Pfam" id="PF02518">
    <property type="entry name" value="HATPase_c"/>
    <property type="match status" value="1"/>
</dbReference>
<dbReference type="CDD" id="cd00082">
    <property type="entry name" value="HisKA"/>
    <property type="match status" value="1"/>
</dbReference>
<evidence type="ECO:0000259" key="10">
    <source>
        <dbReference type="PROSITE" id="PS50109"/>
    </source>
</evidence>
<dbReference type="PANTHER" id="PTHR43065">
    <property type="entry name" value="SENSOR HISTIDINE KINASE"/>
    <property type="match status" value="1"/>
</dbReference>
<dbReference type="SMART" id="SM00388">
    <property type="entry name" value="HisKA"/>
    <property type="match status" value="1"/>
</dbReference>
<evidence type="ECO:0000256" key="3">
    <source>
        <dbReference type="ARBA" id="ARBA00022553"/>
    </source>
</evidence>
<dbReference type="PROSITE" id="PS50109">
    <property type="entry name" value="HIS_KIN"/>
    <property type="match status" value="1"/>
</dbReference>
<keyword evidence="3" id="KW-0597">Phosphoprotein</keyword>
<dbReference type="SMART" id="SM00387">
    <property type="entry name" value="HATPase_c"/>
    <property type="match status" value="1"/>
</dbReference>
<dbReference type="SUPFAM" id="SSF47384">
    <property type="entry name" value="Homodimeric domain of signal transducing histidine kinase"/>
    <property type="match status" value="1"/>
</dbReference>
<keyword evidence="9" id="KW-1133">Transmembrane helix</keyword>
<keyword evidence="4" id="KW-0808">Transferase</keyword>
<evidence type="ECO:0000256" key="1">
    <source>
        <dbReference type="ARBA" id="ARBA00000085"/>
    </source>
</evidence>
<dbReference type="InterPro" id="IPR005467">
    <property type="entry name" value="His_kinase_dom"/>
</dbReference>
<evidence type="ECO:0000256" key="5">
    <source>
        <dbReference type="ARBA" id="ARBA00022741"/>
    </source>
</evidence>
<evidence type="ECO:0000256" key="4">
    <source>
        <dbReference type="ARBA" id="ARBA00022679"/>
    </source>
</evidence>
<name>A0ABQ4LSR8_9BACL</name>
<keyword evidence="5" id="KW-0547">Nucleotide-binding</keyword>
<evidence type="ECO:0000256" key="2">
    <source>
        <dbReference type="ARBA" id="ARBA00012438"/>
    </source>
</evidence>
<organism evidence="11 12">
    <name type="scientific">Paenibacillus cookii</name>
    <dbReference type="NCBI Taxonomy" id="157839"/>
    <lineage>
        <taxon>Bacteria</taxon>
        <taxon>Bacillati</taxon>
        <taxon>Bacillota</taxon>
        <taxon>Bacilli</taxon>
        <taxon>Bacillales</taxon>
        <taxon>Paenibacillaceae</taxon>
        <taxon>Paenibacillus</taxon>
    </lineage>
</organism>
<keyword evidence="9" id="KW-0472">Membrane</keyword>
<gene>
    <name evidence="11" type="ORF">J21TS3_11150</name>
</gene>
<protein>
    <recommendedName>
        <fullName evidence="2">histidine kinase</fullName>
        <ecNumber evidence="2">2.7.13.3</ecNumber>
    </recommendedName>
</protein>
<dbReference type="InterPro" id="IPR036890">
    <property type="entry name" value="HATPase_C_sf"/>
</dbReference>
<comment type="caution">
    <text evidence="11">The sequence shown here is derived from an EMBL/GenBank/DDBJ whole genome shotgun (WGS) entry which is preliminary data.</text>
</comment>
<keyword evidence="6" id="KW-0418">Kinase</keyword>
<evidence type="ECO:0000256" key="8">
    <source>
        <dbReference type="ARBA" id="ARBA00023012"/>
    </source>
</evidence>
<proteinExistence type="predicted"/>
<keyword evidence="9" id="KW-0812">Transmembrane</keyword>
<evidence type="ECO:0000313" key="11">
    <source>
        <dbReference type="EMBL" id="GIO66294.1"/>
    </source>
</evidence>
<evidence type="ECO:0000256" key="6">
    <source>
        <dbReference type="ARBA" id="ARBA00022777"/>
    </source>
</evidence>
<keyword evidence="7" id="KW-0067">ATP-binding</keyword>
<feature type="transmembrane region" description="Helical" evidence="9">
    <location>
        <begin position="338"/>
        <end position="361"/>
    </location>
</feature>
<reference evidence="11 12" key="1">
    <citation type="submission" date="2021-03" db="EMBL/GenBank/DDBJ databases">
        <title>Antimicrobial resistance genes in bacteria isolated from Japanese honey, and their potential for conferring macrolide and lincosamide resistance in the American foulbrood pathogen Paenibacillus larvae.</title>
        <authorList>
            <person name="Okamoto M."/>
            <person name="Kumagai M."/>
            <person name="Kanamori H."/>
            <person name="Takamatsu D."/>
        </authorList>
    </citation>
    <scope>NUCLEOTIDE SEQUENCE [LARGE SCALE GENOMIC DNA]</scope>
    <source>
        <strain evidence="11 12">J21TS3</strain>
    </source>
</reference>
<dbReference type="SUPFAM" id="SSF55874">
    <property type="entry name" value="ATPase domain of HSP90 chaperone/DNA topoisomerase II/histidine kinase"/>
    <property type="match status" value="1"/>
</dbReference>
<dbReference type="PRINTS" id="PR00344">
    <property type="entry name" value="BCTRLSENSOR"/>
</dbReference>
<sequence length="633" mass="71281">MKISLQKVIILLVLVIGNFLGAISFSAVPASASGEGDARWEWEFKWSPPLSEPDRKDGGWQRLDSLRELPRPAHHDKEAWYRTVVPGLPEGTPALLLKKVYGERIVVYLNERKIYEQARSYMYDVHKILLPLRPEDEGKTLRVQIVSEKERNRIGIGGEVLSGDYASLLKQYVQSNMDDLILGSSMVFLGVMMLIPALFMRKSHLVSWLALTAVLTSIGVLILTYSPLLYSLFNRYGQCFLVIYDMALLTLLPATTFFFEKTVGTGYKHLIRHFRKFQVVYSAFCLVLLAINVALHDRLIAIYDLFSVKTLGYLIILQVVLLIGSSIGYAVKGNRNALIFTLGFAVFGLTVMVEMACYLGSGGKYELFWWKWGVLGFAIALIAVLGQRFAQNHRQILIYSKELERFNTELQRSEKMEIISELAASVAHEVRNPLQVTRGFLQLLEKKSGSKEKEYLNLALEELDRASGIITDFLTFAKPEIDQVQLLDLADEFRHIEGILIPMANFQGSKITSRIPPGLYVQGNSSKFKQAFINIVKNSIEALREEGQILIWAYAQKHEIVIHIQDNGEGMEPAELARLGEPYFSNKTKGTGLGLMVTFRIIEAMQGRIEFKSGKGIGTEVVVRFPKADGPKG</sequence>
<dbReference type="Pfam" id="PF00512">
    <property type="entry name" value="HisKA"/>
    <property type="match status" value="1"/>
</dbReference>
<feature type="transmembrane region" description="Helical" evidence="9">
    <location>
        <begin position="279"/>
        <end position="299"/>
    </location>
</feature>
<dbReference type="Proteomes" id="UP000680638">
    <property type="component" value="Unassembled WGS sequence"/>
</dbReference>
<comment type="catalytic activity">
    <reaction evidence="1">
        <text>ATP + protein L-histidine = ADP + protein N-phospho-L-histidine.</text>
        <dbReference type="EC" id="2.7.13.3"/>
    </reaction>
</comment>
<evidence type="ECO:0000256" key="9">
    <source>
        <dbReference type="SAM" id="Phobius"/>
    </source>
</evidence>
<dbReference type="EMBL" id="BORW01000003">
    <property type="protein sequence ID" value="GIO66294.1"/>
    <property type="molecule type" value="Genomic_DNA"/>
</dbReference>
<dbReference type="InterPro" id="IPR003661">
    <property type="entry name" value="HisK_dim/P_dom"/>
</dbReference>
<dbReference type="InterPro" id="IPR004358">
    <property type="entry name" value="Sig_transdc_His_kin-like_C"/>
</dbReference>
<keyword evidence="12" id="KW-1185">Reference proteome</keyword>
<keyword evidence="8" id="KW-0902">Two-component regulatory system</keyword>
<feature type="transmembrane region" description="Helical" evidence="9">
    <location>
        <begin position="311"/>
        <end position="331"/>
    </location>
</feature>
<feature type="transmembrane region" description="Helical" evidence="9">
    <location>
        <begin position="240"/>
        <end position="259"/>
    </location>
</feature>
<dbReference type="InterPro" id="IPR036097">
    <property type="entry name" value="HisK_dim/P_sf"/>
</dbReference>
<evidence type="ECO:0000313" key="12">
    <source>
        <dbReference type="Proteomes" id="UP000680638"/>
    </source>
</evidence>
<dbReference type="Gene3D" id="3.30.565.10">
    <property type="entry name" value="Histidine kinase-like ATPase, C-terminal domain"/>
    <property type="match status" value="1"/>
</dbReference>
<accession>A0ABQ4LSR8</accession>